<accession>A0A9W5LLY5</accession>
<sequence length="67" mass="7771">MFGSSSSSFLLKGLLFFSRQLDKNSFCFLIYHNDFSLISQDTARRRFLSYYTLSAPISLGFCFHPNE</sequence>
<evidence type="ECO:0000313" key="2">
    <source>
        <dbReference type="Proteomes" id="UP000011182"/>
    </source>
</evidence>
<keyword evidence="2" id="KW-1185">Reference proteome</keyword>
<organism evidence="1 2">
    <name type="scientific">Bacillus inaquosorum KCTC 13429</name>
    <dbReference type="NCBI Taxonomy" id="1236548"/>
    <lineage>
        <taxon>Bacteria</taxon>
        <taxon>Bacillati</taxon>
        <taxon>Bacillota</taxon>
        <taxon>Bacilli</taxon>
        <taxon>Bacillales</taxon>
        <taxon>Bacillaceae</taxon>
        <taxon>Bacillus</taxon>
    </lineage>
</organism>
<reference evidence="1 2" key="1">
    <citation type="journal article" date="2014" name="Syst. Appl. Microbiol.">
        <title>Genomic insights into the taxonomic status of the three subspecies of Bacillus subtilis.</title>
        <authorList>
            <person name="Yi H."/>
            <person name="Chun J."/>
            <person name="Cha C.J."/>
        </authorList>
    </citation>
    <scope>NUCLEOTIDE SEQUENCE [LARGE SCALE GENOMIC DNA]</scope>
    <source>
        <strain evidence="1 2">KCTC 13429</strain>
    </source>
</reference>
<dbReference type="AlphaFoldDB" id="A0A9W5LLY5"/>
<gene>
    <name evidence="1" type="ORF">BSI_05500</name>
</gene>
<dbReference type="EMBL" id="AMXN01000001">
    <property type="protein sequence ID" value="ELS63159.1"/>
    <property type="molecule type" value="Genomic_DNA"/>
</dbReference>
<protein>
    <submittedName>
        <fullName evidence="1">Uncharacterized protein</fullName>
    </submittedName>
</protein>
<comment type="caution">
    <text evidence="1">The sequence shown here is derived from an EMBL/GenBank/DDBJ whole genome shotgun (WGS) entry which is preliminary data.</text>
</comment>
<name>A0A9W5LLY5_9BACI</name>
<proteinExistence type="predicted"/>
<evidence type="ECO:0000313" key="1">
    <source>
        <dbReference type="EMBL" id="ELS63159.1"/>
    </source>
</evidence>
<dbReference type="Proteomes" id="UP000011182">
    <property type="component" value="Unassembled WGS sequence"/>
</dbReference>